<feature type="compositionally biased region" description="Basic and acidic residues" evidence="1">
    <location>
        <begin position="44"/>
        <end position="58"/>
    </location>
</feature>
<reference evidence="2 3" key="1">
    <citation type="journal article" date="2019" name="Commun. Biol.">
        <title>The bagworm genome reveals a unique fibroin gene that provides high tensile strength.</title>
        <authorList>
            <person name="Kono N."/>
            <person name="Nakamura H."/>
            <person name="Ohtoshi R."/>
            <person name="Tomita M."/>
            <person name="Numata K."/>
            <person name="Arakawa K."/>
        </authorList>
    </citation>
    <scope>NUCLEOTIDE SEQUENCE [LARGE SCALE GENOMIC DNA]</scope>
</reference>
<dbReference type="EMBL" id="BGZK01000250">
    <property type="protein sequence ID" value="GBP31761.1"/>
    <property type="molecule type" value="Genomic_DNA"/>
</dbReference>
<organism evidence="2 3">
    <name type="scientific">Eumeta variegata</name>
    <name type="common">Bagworm moth</name>
    <name type="synonym">Eumeta japonica</name>
    <dbReference type="NCBI Taxonomy" id="151549"/>
    <lineage>
        <taxon>Eukaryota</taxon>
        <taxon>Metazoa</taxon>
        <taxon>Ecdysozoa</taxon>
        <taxon>Arthropoda</taxon>
        <taxon>Hexapoda</taxon>
        <taxon>Insecta</taxon>
        <taxon>Pterygota</taxon>
        <taxon>Neoptera</taxon>
        <taxon>Endopterygota</taxon>
        <taxon>Lepidoptera</taxon>
        <taxon>Glossata</taxon>
        <taxon>Ditrysia</taxon>
        <taxon>Tineoidea</taxon>
        <taxon>Psychidae</taxon>
        <taxon>Oiketicinae</taxon>
        <taxon>Eumeta</taxon>
    </lineage>
</organism>
<keyword evidence="3" id="KW-1185">Reference proteome</keyword>
<sequence length="363" mass="40234">MLAGKSKDRVRRLKATTSKTVRSYSEPHLGNQTSRNRGRGLSQRRSEGRRGGRPHDPDSDSTTDVITNRRKKENTGSTSKHFNRIQFIHGRSIPYRRPVAFFVINRSTGQHFTDAVYGNKLKISIMGNYSGRRARPGPPVQIGRRPHLGRSSVDLLGPLAAPTGPAHPVLAPTAFTCAKRPTFCIRLESPAVVDLTATSPSSIGVLNSIRKVDVKITILFIVELIKFANERRFRQSAENTAESAVPRVARFQKYYDRAGSRHYKLIRATANGSLAGAKLPTLSIYTGLAQTKKSAVHGAFPLTNLYCAMYEKNVTRVLVPTFLWEAFEVAAAAAERFAAFTAPAQPDYQSRTRSLERTNDPRS</sequence>
<feature type="region of interest" description="Disordered" evidence="1">
    <location>
        <begin position="1"/>
        <end position="79"/>
    </location>
</feature>
<evidence type="ECO:0000313" key="3">
    <source>
        <dbReference type="Proteomes" id="UP000299102"/>
    </source>
</evidence>
<dbReference type="Proteomes" id="UP000299102">
    <property type="component" value="Unassembled WGS sequence"/>
</dbReference>
<evidence type="ECO:0000256" key="1">
    <source>
        <dbReference type="SAM" id="MobiDB-lite"/>
    </source>
</evidence>
<comment type="caution">
    <text evidence="2">The sequence shown here is derived from an EMBL/GenBank/DDBJ whole genome shotgun (WGS) entry which is preliminary data.</text>
</comment>
<proteinExistence type="predicted"/>
<dbReference type="AlphaFoldDB" id="A0A4C1UZ74"/>
<name>A0A4C1UZ74_EUMVA</name>
<protein>
    <submittedName>
        <fullName evidence="2">Uncharacterized protein</fullName>
    </submittedName>
</protein>
<evidence type="ECO:0000313" key="2">
    <source>
        <dbReference type="EMBL" id="GBP31761.1"/>
    </source>
</evidence>
<accession>A0A4C1UZ74</accession>
<gene>
    <name evidence="2" type="ORF">EVAR_5000_1</name>
</gene>